<keyword evidence="5" id="KW-1133">Transmembrane helix</keyword>
<evidence type="ECO:0000256" key="3">
    <source>
        <dbReference type="ARBA" id="ARBA00022842"/>
    </source>
</evidence>
<evidence type="ECO:0000256" key="5">
    <source>
        <dbReference type="SAM" id="Phobius"/>
    </source>
</evidence>
<dbReference type="Proteomes" id="UP000799324">
    <property type="component" value="Unassembled WGS sequence"/>
</dbReference>
<dbReference type="SFLD" id="SFLDS00005">
    <property type="entry name" value="Isoprenoid_Synthase_Type_I"/>
    <property type="match status" value="1"/>
</dbReference>
<evidence type="ECO:0000313" key="6">
    <source>
        <dbReference type="EMBL" id="KAF2653977.1"/>
    </source>
</evidence>
<dbReference type="PANTHER" id="PTHR35201:SF4">
    <property type="entry name" value="BETA-PINACENE SYNTHASE-RELATED"/>
    <property type="match status" value="1"/>
</dbReference>
<dbReference type="GO" id="GO:0008299">
    <property type="term" value="P:isoprenoid biosynthetic process"/>
    <property type="evidence" value="ECO:0007669"/>
    <property type="project" value="UniProtKB-ARBA"/>
</dbReference>
<dbReference type="InterPro" id="IPR008949">
    <property type="entry name" value="Isoprenoid_synthase_dom_sf"/>
</dbReference>
<proteinExistence type="inferred from homology"/>
<evidence type="ECO:0000313" key="7">
    <source>
        <dbReference type="Proteomes" id="UP000799324"/>
    </source>
</evidence>
<dbReference type="OrthoDB" id="2861623at2759"/>
<dbReference type="AlphaFoldDB" id="A0A6A6T3T6"/>
<keyword evidence="5" id="KW-0812">Transmembrane</keyword>
<gene>
    <name evidence="6" type="ORF">K491DRAFT_601706</name>
</gene>
<comment type="similarity">
    <text evidence="2 4">Belongs to the terpene synthase family.</text>
</comment>
<keyword evidence="7" id="KW-1185">Reference proteome</keyword>
<dbReference type="Gene3D" id="1.10.600.10">
    <property type="entry name" value="Farnesyl Diphosphate Synthase"/>
    <property type="match status" value="1"/>
</dbReference>
<dbReference type="EC" id="4.2.3.-" evidence="4"/>
<reference evidence="6" key="1">
    <citation type="journal article" date="2020" name="Stud. Mycol.">
        <title>101 Dothideomycetes genomes: a test case for predicting lifestyles and emergence of pathogens.</title>
        <authorList>
            <person name="Haridas S."/>
            <person name="Albert R."/>
            <person name="Binder M."/>
            <person name="Bloem J."/>
            <person name="Labutti K."/>
            <person name="Salamov A."/>
            <person name="Andreopoulos B."/>
            <person name="Baker S."/>
            <person name="Barry K."/>
            <person name="Bills G."/>
            <person name="Bluhm B."/>
            <person name="Cannon C."/>
            <person name="Castanera R."/>
            <person name="Culley D."/>
            <person name="Daum C."/>
            <person name="Ezra D."/>
            <person name="Gonzalez J."/>
            <person name="Henrissat B."/>
            <person name="Kuo A."/>
            <person name="Liang C."/>
            <person name="Lipzen A."/>
            <person name="Lutzoni F."/>
            <person name="Magnuson J."/>
            <person name="Mondo S."/>
            <person name="Nolan M."/>
            <person name="Ohm R."/>
            <person name="Pangilinan J."/>
            <person name="Park H.-J."/>
            <person name="Ramirez L."/>
            <person name="Alfaro M."/>
            <person name="Sun H."/>
            <person name="Tritt A."/>
            <person name="Yoshinaga Y."/>
            <person name="Zwiers L.-H."/>
            <person name="Turgeon B."/>
            <person name="Goodwin S."/>
            <person name="Spatafora J."/>
            <person name="Crous P."/>
            <person name="Grigoriev I."/>
        </authorList>
    </citation>
    <scope>NUCLEOTIDE SEQUENCE</scope>
    <source>
        <strain evidence="6">CBS 122681</strain>
    </source>
</reference>
<organism evidence="6 7">
    <name type="scientific">Lophiostoma macrostomum CBS 122681</name>
    <dbReference type="NCBI Taxonomy" id="1314788"/>
    <lineage>
        <taxon>Eukaryota</taxon>
        <taxon>Fungi</taxon>
        <taxon>Dikarya</taxon>
        <taxon>Ascomycota</taxon>
        <taxon>Pezizomycotina</taxon>
        <taxon>Dothideomycetes</taxon>
        <taxon>Pleosporomycetidae</taxon>
        <taxon>Pleosporales</taxon>
        <taxon>Lophiostomataceae</taxon>
        <taxon>Lophiostoma</taxon>
    </lineage>
</organism>
<name>A0A6A6T3T6_9PLEO</name>
<dbReference type="InterPro" id="IPR034686">
    <property type="entry name" value="Terpene_cyclase-like_2"/>
</dbReference>
<keyword evidence="3 4" id="KW-0460">Magnesium</keyword>
<dbReference type="SFLD" id="SFLDG01020">
    <property type="entry name" value="Terpene_Cyclase_Like_2"/>
    <property type="match status" value="1"/>
</dbReference>
<dbReference type="SUPFAM" id="SSF48576">
    <property type="entry name" value="Terpenoid synthases"/>
    <property type="match status" value="1"/>
</dbReference>
<feature type="transmembrane region" description="Helical" evidence="5">
    <location>
        <begin position="62"/>
        <end position="91"/>
    </location>
</feature>
<keyword evidence="4" id="KW-0456">Lyase</keyword>
<accession>A0A6A6T3T6</accession>
<dbReference type="GO" id="GO:0046872">
    <property type="term" value="F:metal ion binding"/>
    <property type="evidence" value="ECO:0007669"/>
    <property type="project" value="UniProtKB-KW"/>
</dbReference>
<dbReference type="PANTHER" id="PTHR35201">
    <property type="entry name" value="TERPENE SYNTHASE"/>
    <property type="match status" value="1"/>
</dbReference>
<sequence>MLRIVRGQTVVAPDLQAMMAHWPAAINPNLDDLEKATIDRFEWLFPDPANSKRLQKMKKTQAALFAAMWWPYVPLEALYTVAWLSIWLFVWDDETDSAEFSDLVHDFKRASEFRCDTLQFIRESLQLQSSSDSDDSSSSNGSTTSSESDSIIITNFDHVGQAVANFGNSRVTARFYEELELFVNMTELEQKVHLSGELPTVSEYLERRMGSSGVHVCLALTEYSLDMELPEEVMNDPEMDTLWHETNMNISVCNDILSVKKELEVGQTDSLIPLLALELGSVQAALDDASRMMQDSVELIDKAADSLLARYGHDASVHANLQKFVDGCKYACTGNLNWSLVSGRYRLGSNTTQGGLRLKL</sequence>
<evidence type="ECO:0000256" key="2">
    <source>
        <dbReference type="ARBA" id="ARBA00006333"/>
    </source>
</evidence>
<evidence type="ECO:0000256" key="1">
    <source>
        <dbReference type="ARBA" id="ARBA00001946"/>
    </source>
</evidence>
<evidence type="ECO:0000256" key="4">
    <source>
        <dbReference type="RuleBase" id="RU366034"/>
    </source>
</evidence>
<protein>
    <recommendedName>
        <fullName evidence="4">Terpene synthase</fullName>
        <ecNumber evidence="4">4.2.3.-</ecNumber>
    </recommendedName>
</protein>
<dbReference type="GO" id="GO:0010333">
    <property type="term" value="F:terpene synthase activity"/>
    <property type="evidence" value="ECO:0007669"/>
    <property type="project" value="InterPro"/>
</dbReference>
<keyword evidence="5" id="KW-0472">Membrane</keyword>
<dbReference type="EMBL" id="MU004371">
    <property type="protein sequence ID" value="KAF2653977.1"/>
    <property type="molecule type" value="Genomic_DNA"/>
</dbReference>
<comment type="cofactor">
    <cofactor evidence="1 4">
        <name>Mg(2+)</name>
        <dbReference type="ChEBI" id="CHEBI:18420"/>
    </cofactor>
</comment>
<dbReference type="Pfam" id="PF19086">
    <property type="entry name" value="Terpene_syn_C_2"/>
    <property type="match status" value="1"/>
</dbReference>
<keyword evidence="4" id="KW-0479">Metal-binding</keyword>